<gene>
    <name evidence="1" type="ORF">FVP33_16300</name>
</gene>
<comment type="caution">
    <text evidence="1">The sequence shown here is derived from an EMBL/GenBank/DDBJ whole genome shotgun (WGS) entry which is preliminary data.</text>
</comment>
<name>A0A5C8UKI0_9MICO</name>
<dbReference type="InterPro" id="IPR014710">
    <property type="entry name" value="RmlC-like_jellyroll"/>
</dbReference>
<reference evidence="1 2" key="1">
    <citation type="submission" date="2019-08" db="EMBL/GenBank/DDBJ databases">
        <title>Bacterial whole genome sequence for Glaciihabitans sp. CHu50b-6-2.</title>
        <authorList>
            <person name="Jin L."/>
        </authorList>
    </citation>
    <scope>NUCLEOTIDE SEQUENCE [LARGE SCALE GENOMIC DNA]</scope>
    <source>
        <strain evidence="1 2">CHu50b-6-2</strain>
    </source>
</reference>
<organism evidence="1 2">
    <name type="scientific">Lacisediminihabitans profunda</name>
    <dbReference type="NCBI Taxonomy" id="2594790"/>
    <lineage>
        <taxon>Bacteria</taxon>
        <taxon>Bacillati</taxon>
        <taxon>Actinomycetota</taxon>
        <taxon>Actinomycetes</taxon>
        <taxon>Micrococcales</taxon>
        <taxon>Microbacteriaceae</taxon>
        <taxon>Lacisediminihabitans</taxon>
    </lineage>
</organism>
<dbReference type="RefSeq" id="WP_147784752.1">
    <property type="nucleotide sequence ID" value="NZ_VRMG01000011.1"/>
</dbReference>
<evidence type="ECO:0000313" key="2">
    <source>
        <dbReference type="Proteomes" id="UP000321379"/>
    </source>
</evidence>
<dbReference type="EMBL" id="VRMG01000011">
    <property type="protein sequence ID" value="TXN28755.1"/>
    <property type="molecule type" value="Genomic_DNA"/>
</dbReference>
<keyword evidence="2" id="KW-1185">Reference proteome</keyword>
<evidence type="ECO:0008006" key="3">
    <source>
        <dbReference type="Google" id="ProtNLM"/>
    </source>
</evidence>
<evidence type="ECO:0000313" key="1">
    <source>
        <dbReference type="EMBL" id="TXN28755.1"/>
    </source>
</evidence>
<sequence>MVVLLPGEGPRATLVWRGDEREAEATIELQPNTFTVVPPGTATLSVSAAGPIVRVFSAGNTDLLSGCLNASYYTIDDPNIPPFRPWSDAAPNSTPVSFDFGTVEPAPGRFGRIYRSDSAMVNVFYPQHGPRDPSALSPHVHDSFDQISLQIHGEFVHHVRTSWGPDSGNWRPDEHRLCTGPSIVIFPPPLIHTSQATGLALNQLVDIFGPPRADFAGQPGWLLNAHGDTDE</sequence>
<accession>A0A5C8UKI0</accession>
<proteinExistence type="predicted"/>
<dbReference type="Proteomes" id="UP000321379">
    <property type="component" value="Unassembled WGS sequence"/>
</dbReference>
<dbReference type="AlphaFoldDB" id="A0A5C8UKI0"/>
<dbReference type="Gene3D" id="2.60.120.10">
    <property type="entry name" value="Jelly Rolls"/>
    <property type="match status" value="1"/>
</dbReference>
<protein>
    <recommendedName>
        <fullName evidence="3">Cupin domain-containing protein</fullName>
    </recommendedName>
</protein>